<organism evidence="1 2">
    <name type="scientific">Rhizorhabdus histidinilytica</name>
    <dbReference type="NCBI Taxonomy" id="439228"/>
    <lineage>
        <taxon>Bacteria</taxon>
        <taxon>Pseudomonadati</taxon>
        <taxon>Pseudomonadota</taxon>
        <taxon>Alphaproteobacteria</taxon>
        <taxon>Sphingomonadales</taxon>
        <taxon>Sphingomonadaceae</taxon>
        <taxon>Rhizorhabdus</taxon>
    </lineage>
</organism>
<dbReference type="Pfam" id="PF05973">
    <property type="entry name" value="Gp49"/>
    <property type="match status" value="1"/>
</dbReference>
<protein>
    <recommendedName>
        <fullName evidence="3">Addiction module toxin RelE</fullName>
    </recommendedName>
</protein>
<dbReference type="STRING" id="439228.SAMN06295920_104181"/>
<dbReference type="InterPro" id="IPR009241">
    <property type="entry name" value="HigB-like"/>
</dbReference>
<dbReference type="Proteomes" id="UP000189818">
    <property type="component" value="Unassembled WGS sequence"/>
</dbReference>
<dbReference type="AlphaFoldDB" id="A0A1T5CN23"/>
<dbReference type="EMBL" id="FUYM01000004">
    <property type="protein sequence ID" value="SKB60837.1"/>
    <property type="molecule type" value="Genomic_DNA"/>
</dbReference>
<gene>
    <name evidence="1" type="ORF">SAMN06295920_104181</name>
</gene>
<sequence>MTWDVKLHDAFEAEFAALERAVQTELLAVAKLLGEYGPQLGRPYVDTLNGSKHANMKEMRFSAADGEWRVAFAFDPERNAIVLVAGDKSGGSQKRFYKQLIAKADSRFSVHLENLKPAKKG</sequence>
<proteinExistence type="predicted"/>
<name>A0A1T5CN23_9SPHN</name>
<evidence type="ECO:0008006" key="3">
    <source>
        <dbReference type="Google" id="ProtNLM"/>
    </source>
</evidence>
<dbReference type="InterPro" id="IPR035093">
    <property type="entry name" value="RelE/ParE_toxin_dom_sf"/>
</dbReference>
<keyword evidence="2" id="KW-1185">Reference proteome</keyword>
<evidence type="ECO:0000313" key="2">
    <source>
        <dbReference type="Proteomes" id="UP000189818"/>
    </source>
</evidence>
<dbReference type="RefSeq" id="WP_079648088.1">
    <property type="nucleotide sequence ID" value="NZ_FUYM01000004.1"/>
</dbReference>
<dbReference type="OrthoDB" id="330810at2"/>
<evidence type="ECO:0000313" key="1">
    <source>
        <dbReference type="EMBL" id="SKB60837.1"/>
    </source>
</evidence>
<dbReference type="Gene3D" id="3.30.2310.20">
    <property type="entry name" value="RelE-like"/>
    <property type="match status" value="1"/>
</dbReference>
<accession>A0A1T5CN23</accession>
<reference evidence="2" key="1">
    <citation type="submission" date="2017-02" db="EMBL/GenBank/DDBJ databases">
        <authorList>
            <person name="Varghese N."/>
            <person name="Submissions S."/>
        </authorList>
    </citation>
    <scope>NUCLEOTIDE SEQUENCE [LARGE SCALE GENOMIC DNA]</scope>
    <source>
        <strain evidence="2">UM2</strain>
    </source>
</reference>